<protein>
    <submittedName>
        <fullName evidence="1">Uncharacterized protein</fullName>
    </submittedName>
</protein>
<evidence type="ECO:0000313" key="1">
    <source>
        <dbReference type="EMBL" id="KKK67637.1"/>
    </source>
</evidence>
<comment type="caution">
    <text evidence="1">The sequence shown here is derived from an EMBL/GenBank/DDBJ whole genome shotgun (WGS) entry which is preliminary data.</text>
</comment>
<dbReference type="EMBL" id="LAZR01059513">
    <property type="protein sequence ID" value="KKK67637.1"/>
    <property type="molecule type" value="Genomic_DNA"/>
</dbReference>
<sequence>MSQEHGFETVPFFMRGLYDNIDQKLIDSLMKHTSILGGQLI</sequence>
<dbReference type="AlphaFoldDB" id="A0A0F8XEM9"/>
<name>A0A0F8XEM9_9ZZZZ</name>
<reference evidence="1" key="1">
    <citation type="journal article" date="2015" name="Nature">
        <title>Complex archaea that bridge the gap between prokaryotes and eukaryotes.</title>
        <authorList>
            <person name="Spang A."/>
            <person name="Saw J.H."/>
            <person name="Jorgensen S.L."/>
            <person name="Zaremba-Niedzwiedzka K."/>
            <person name="Martijn J."/>
            <person name="Lind A.E."/>
            <person name="van Eijk R."/>
            <person name="Schleper C."/>
            <person name="Guy L."/>
            <person name="Ettema T.J."/>
        </authorList>
    </citation>
    <scope>NUCLEOTIDE SEQUENCE</scope>
</reference>
<gene>
    <name evidence="1" type="ORF">LCGC14_2952110</name>
</gene>
<proteinExistence type="predicted"/>
<organism evidence="1">
    <name type="scientific">marine sediment metagenome</name>
    <dbReference type="NCBI Taxonomy" id="412755"/>
    <lineage>
        <taxon>unclassified sequences</taxon>
        <taxon>metagenomes</taxon>
        <taxon>ecological metagenomes</taxon>
    </lineage>
</organism>
<accession>A0A0F8XEM9</accession>
<feature type="non-terminal residue" evidence="1">
    <location>
        <position position="41"/>
    </location>
</feature>